<feature type="compositionally biased region" description="Low complexity" evidence="1">
    <location>
        <begin position="43"/>
        <end position="53"/>
    </location>
</feature>
<reference evidence="4 6" key="1">
    <citation type="submission" date="2014-12" db="EMBL/GenBank/DDBJ databases">
        <title>Draft genome sequences of 29 type strains of Enterococci.</title>
        <authorList>
            <person name="Zhong Z."/>
            <person name="Sun Z."/>
            <person name="Liu W."/>
            <person name="Zhang W."/>
            <person name="Zhang H."/>
        </authorList>
    </citation>
    <scope>NUCLEOTIDE SEQUENCE [LARGE SCALE GENOMIC DNA]</scope>
    <source>
        <strain evidence="4 6">DSM 22801</strain>
    </source>
</reference>
<protein>
    <submittedName>
        <fullName evidence="4">WxL domain cell surface protein</fullName>
    </submittedName>
</protein>
<evidence type="ECO:0000259" key="2">
    <source>
        <dbReference type="Pfam" id="PF13731"/>
    </source>
</evidence>
<organism evidence="4 6">
    <name type="scientific">Enterococcus silesiacus</name>
    <dbReference type="NCBI Taxonomy" id="332949"/>
    <lineage>
        <taxon>Bacteria</taxon>
        <taxon>Bacillati</taxon>
        <taxon>Bacillota</taxon>
        <taxon>Bacilli</taxon>
        <taxon>Lactobacillales</taxon>
        <taxon>Enterococcaceae</taxon>
        <taxon>Enterococcus</taxon>
    </lineage>
</organism>
<evidence type="ECO:0000256" key="1">
    <source>
        <dbReference type="SAM" id="MobiDB-lite"/>
    </source>
</evidence>
<proteinExistence type="predicted"/>
<dbReference type="KEGG" id="ess:ATZ33_08270"/>
<dbReference type="AlphaFoldDB" id="A0A0S3KAL5"/>
<dbReference type="EMBL" id="CP013614">
    <property type="protein sequence ID" value="ALS01361.1"/>
    <property type="molecule type" value="Genomic_DNA"/>
</dbReference>
<feature type="region of interest" description="Disordered" evidence="1">
    <location>
        <begin position="42"/>
        <end position="80"/>
    </location>
</feature>
<dbReference type="InterPro" id="IPR027994">
    <property type="entry name" value="WxL_dom"/>
</dbReference>
<dbReference type="OrthoDB" id="2339326at2"/>
<dbReference type="RefSeq" id="WP_071878768.1">
    <property type="nucleotide sequence ID" value="NZ_JXLC01000025.1"/>
</dbReference>
<dbReference type="Pfam" id="PF13731">
    <property type="entry name" value="WxL"/>
    <property type="match status" value="1"/>
</dbReference>
<evidence type="ECO:0000313" key="4">
    <source>
        <dbReference type="EMBL" id="OJG88592.1"/>
    </source>
</evidence>
<dbReference type="Proteomes" id="UP000065511">
    <property type="component" value="Chromosome"/>
</dbReference>
<dbReference type="Proteomes" id="UP000183039">
    <property type="component" value="Unassembled WGS sequence"/>
</dbReference>
<feature type="domain" description="WxL" evidence="2">
    <location>
        <begin position="30"/>
        <end position="255"/>
    </location>
</feature>
<keyword evidence="5" id="KW-1185">Reference proteome</keyword>
<reference evidence="3 5" key="2">
    <citation type="submission" date="2015-12" db="EMBL/GenBank/DDBJ databases">
        <authorList>
            <person name="Lauer A."/>
            <person name="Humrighouse B."/>
            <person name="Loparev V."/>
            <person name="Shewmaker P.L."/>
            <person name="Whitney A.M."/>
            <person name="McLaughlin R.W."/>
        </authorList>
    </citation>
    <scope>NUCLEOTIDE SEQUENCE [LARGE SCALE GENOMIC DNA]</scope>
    <source>
        <strain evidence="3 5">LMG 23085</strain>
    </source>
</reference>
<evidence type="ECO:0000313" key="6">
    <source>
        <dbReference type="Proteomes" id="UP000183039"/>
    </source>
</evidence>
<evidence type="ECO:0000313" key="5">
    <source>
        <dbReference type="Proteomes" id="UP000065511"/>
    </source>
</evidence>
<gene>
    <name evidence="3" type="ORF">ATZ33_08270</name>
    <name evidence="4" type="ORF">RV15_GL001777</name>
</gene>
<name>A0A0S3KAL5_9ENTE</name>
<evidence type="ECO:0000313" key="3">
    <source>
        <dbReference type="EMBL" id="ALS01361.1"/>
    </source>
</evidence>
<sequence>MKKIKFLRAGLVIGGITTVLLLDSKTISAQEVDYSSNGLVEFTPNNNPTDPVNPNNPDPNKPVKPTDPITKLPTKKGTSGPLSIDFASSLDFGKQEITSKEMTYYANPQTYGDSKDKTANYIQVTDNRGSATGWKLAVKQNTQFQTTDNAKKELTGAKLTINNTVADSIAKTKINTPKTETVITLIPTEASLIMTASKGQGMGTWVGRFGALQTLKENDQENVKNIDVQLTVPGATEKSSARYQTTLNWSLSDTPEGK</sequence>
<accession>A0A0S3KAL5</accession>
<dbReference type="EMBL" id="JXLC01000025">
    <property type="protein sequence ID" value="OJG88592.1"/>
    <property type="molecule type" value="Genomic_DNA"/>
</dbReference>